<name>A0A2L2T5I3_9HYPO</name>
<evidence type="ECO:0000313" key="1">
    <source>
        <dbReference type="EMBL" id="CEI40862.1"/>
    </source>
</evidence>
<accession>A0A2L2T5I3</accession>
<keyword evidence="2" id="KW-1185">Reference proteome</keyword>
<dbReference type="EMBL" id="LN649232">
    <property type="protein sequence ID" value="CEI40862.1"/>
    <property type="molecule type" value="Genomic_DNA"/>
</dbReference>
<protein>
    <submittedName>
        <fullName evidence="1">Uncharacterized protein</fullName>
    </submittedName>
</protein>
<proteinExistence type="predicted"/>
<organism evidence="1 2">
    <name type="scientific">Fusarium venenatum</name>
    <dbReference type="NCBI Taxonomy" id="56646"/>
    <lineage>
        <taxon>Eukaryota</taxon>
        <taxon>Fungi</taxon>
        <taxon>Dikarya</taxon>
        <taxon>Ascomycota</taxon>
        <taxon>Pezizomycotina</taxon>
        <taxon>Sordariomycetes</taxon>
        <taxon>Hypocreomycetidae</taxon>
        <taxon>Hypocreales</taxon>
        <taxon>Nectriaceae</taxon>
        <taxon>Fusarium</taxon>
    </lineage>
</organism>
<evidence type="ECO:0000313" key="2">
    <source>
        <dbReference type="Proteomes" id="UP000245910"/>
    </source>
</evidence>
<dbReference type="AlphaFoldDB" id="A0A2L2T5I3"/>
<reference evidence="2" key="1">
    <citation type="submission" date="2014-10" db="EMBL/GenBank/DDBJ databases">
        <authorList>
            <person name="King R."/>
        </authorList>
    </citation>
    <scope>NUCLEOTIDE SEQUENCE [LARGE SCALE GENOMIC DNA]</scope>
    <source>
        <strain evidence="2">A3/5</strain>
    </source>
</reference>
<dbReference type="Proteomes" id="UP000245910">
    <property type="component" value="Chromosome IIII"/>
</dbReference>
<sequence>MPTFPKGTPKTLQTGQECRHEAMTHVARGEFYEDRFQLSCVEPDPKNVALNRTCMRRVVIGSCLKDPDLIDLEHLTGTRRTDRDSRPMLAYA</sequence>